<name>A0A0F8ZED3_9ZZZZ</name>
<gene>
    <name evidence="1" type="ORF">LCGC14_2784680</name>
</gene>
<evidence type="ECO:0000313" key="1">
    <source>
        <dbReference type="EMBL" id="KKK84305.1"/>
    </source>
</evidence>
<reference evidence="1" key="1">
    <citation type="journal article" date="2015" name="Nature">
        <title>Complex archaea that bridge the gap between prokaryotes and eukaryotes.</title>
        <authorList>
            <person name="Spang A."/>
            <person name="Saw J.H."/>
            <person name="Jorgensen S.L."/>
            <person name="Zaremba-Niedzwiedzka K."/>
            <person name="Martijn J."/>
            <person name="Lind A.E."/>
            <person name="van Eijk R."/>
            <person name="Schleper C."/>
            <person name="Guy L."/>
            <person name="Ettema T.J."/>
        </authorList>
    </citation>
    <scope>NUCLEOTIDE SEQUENCE</scope>
</reference>
<organism evidence="1">
    <name type="scientific">marine sediment metagenome</name>
    <dbReference type="NCBI Taxonomy" id="412755"/>
    <lineage>
        <taxon>unclassified sequences</taxon>
        <taxon>metagenomes</taxon>
        <taxon>ecological metagenomes</taxon>
    </lineage>
</organism>
<proteinExistence type="predicted"/>
<protein>
    <submittedName>
        <fullName evidence="1">Uncharacterized protein</fullName>
    </submittedName>
</protein>
<dbReference type="EMBL" id="LAZR01051840">
    <property type="protein sequence ID" value="KKK84305.1"/>
    <property type="molecule type" value="Genomic_DNA"/>
</dbReference>
<feature type="non-terminal residue" evidence="1">
    <location>
        <position position="1"/>
    </location>
</feature>
<comment type="caution">
    <text evidence="1">The sequence shown here is derived from an EMBL/GenBank/DDBJ whole genome shotgun (WGS) entry which is preliminary data.</text>
</comment>
<dbReference type="AlphaFoldDB" id="A0A0F8ZED3"/>
<sequence length="102" mass="11188">KTMKKWNGLSANDQQRAIDRATNAILDAVVKGTIRFSDELNGDTLQAEIDAAIKQANENRTPWFAGECVMEAVGSRLRGMGKTDAQDAYYPEVGEGIIRLNS</sequence>
<accession>A0A0F8ZED3</accession>